<keyword evidence="2 6" id="KW-0067">ATP-binding</keyword>
<evidence type="ECO:0000313" key="8">
    <source>
        <dbReference type="EMBL" id="MCS5726209.1"/>
    </source>
</evidence>
<comment type="cofactor">
    <cofactor evidence="6">
        <name>Mg(2+)</name>
        <dbReference type="ChEBI" id="CHEBI:18420"/>
    </cofactor>
</comment>
<dbReference type="Proteomes" id="UP001165587">
    <property type="component" value="Unassembled WGS sequence"/>
</dbReference>
<dbReference type="EMBL" id="JANLCK010000004">
    <property type="protein sequence ID" value="MCS5726209.1"/>
    <property type="molecule type" value="Genomic_DNA"/>
</dbReference>
<feature type="binding site" evidence="6">
    <location>
        <begin position="188"/>
        <end position="192"/>
    </location>
    <ligand>
        <name>AMP</name>
        <dbReference type="ChEBI" id="CHEBI:456215"/>
    </ligand>
</feature>
<comment type="subunit">
    <text evidence="6">Homotetramer.</text>
</comment>
<evidence type="ECO:0000256" key="4">
    <source>
        <dbReference type="ARBA" id="ARBA00023027"/>
    </source>
</evidence>
<accession>A0AA41XH91</accession>
<dbReference type="GO" id="GO:0052855">
    <property type="term" value="F:ADP-dependent NAD(P)H-hydrate dehydratase activity"/>
    <property type="evidence" value="ECO:0007669"/>
    <property type="project" value="UniProtKB-UniRule"/>
</dbReference>
<dbReference type="InterPro" id="IPR029056">
    <property type="entry name" value="Ribokinase-like"/>
</dbReference>
<evidence type="ECO:0000256" key="2">
    <source>
        <dbReference type="ARBA" id="ARBA00022840"/>
    </source>
</evidence>
<dbReference type="Pfam" id="PF01256">
    <property type="entry name" value="Carb_kinase"/>
    <property type="match status" value="1"/>
</dbReference>
<dbReference type="EC" id="4.2.1.136" evidence="6"/>
<keyword evidence="5 6" id="KW-0456">Lyase</keyword>
<evidence type="ECO:0000259" key="7">
    <source>
        <dbReference type="PROSITE" id="PS51383"/>
    </source>
</evidence>
<dbReference type="CDD" id="cd01171">
    <property type="entry name" value="YXKO-related"/>
    <property type="match status" value="1"/>
</dbReference>
<dbReference type="RefSeq" id="WP_259527484.1">
    <property type="nucleotide sequence ID" value="NZ_JANLCK010000004.1"/>
</dbReference>
<organism evidence="8 9">
    <name type="scientific">Herbiconiux oxytropis</name>
    <dbReference type="NCBI Taxonomy" id="2970915"/>
    <lineage>
        <taxon>Bacteria</taxon>
        <taxon>Bacillati</taxon>
        <taxon>Actinomycetota</taxon>
        <taxon>Actinomycetes</taxon>
        <taxon>Micrococcales</taxon>
        <taxon>Microbacteriaceae</taxon>
        <taxon>Herbiconiux</taxon>
    </lineage>
</organism>
<protein>
    <recommendedName>
        <fullName evidence="6">ADP-dependent (S)-NAD(P)H-hydrate dehydratase</fullName>
        <ecNumber evidence="6">4.2.1.136</ecNumber>
    </recommendedName>
    <alternativeName>
        <fullName evidence="6">ADP-dependent NAD(P)HX dehydratase</fullName>
    </alternativeName>
</protein>
<dbReference type="GO" id="GO:0110051">
    <property type="term" value="P:metabolite repair"/>
    <property type="evidence" value="ECO:0007669"/>
    <property type="project" value="TreeGrafter"/>
</dbReference>
<feature type="binding site" evidence="6">
    <location>
        <position position="100"/>
    </location>
    <ligand>
        <name>(6S)-NADPHX</name>
        <dbReference type="ChEBI" id="CHEBI:64076"/>
    </ligand>
</feature>
<keyword evidence="1 6" id="KW-0547">Nucleotide-binding</keyword>
<feature type="binding site" evidence="6">
    <location>
        <position position="146"/>
    </location>
    <ligand>
        <name>(6S)-NADPHX</name>
        <dbReference type="ChEBI" id="CHEBI:64076"/>
    </ligand>
</feature>
<keyword evidence="4 6" id="KW-0520">NAD</keyword>
<keyword evidence="3 6" id="KW-0521">NADP</keyword>
<dbReference type="Gene3D" id="3.40.1190.20">
    <property type="match status" value="1"/>
</dbReference>
<name>A0AA41XH91_9MICO</name>
<dbReference type="GO" id="GO:0046496">
    <property type="term" value="P:nicotinamide nucleotide metabolic process"/>
    <property type="evidence" value="ECO:0007669"/>
    <property type="project" value="UniProtKB-UniRule"/>
</dbReference>
<dbReference type="PANTHER" id="PTHR12592:SF0">
    <property type="entry name" value="ATP-DEPENDENT (S)-NAD(P)H-HYDRATE DEHYDRATASE"/>
    <property type="match status" value="1"/>
</dbReference>
<dbReference type="SUPFAM" id="SSF53613">
    <property type="entry name" value="Ribokinase-like"/>
    <property type="match status" value="1"/>
</dbReference>
<dbReference type="AlphaFoldDB" id="A0AA41XH91"/>
<comment type="catalytic activity">
    <reaction evidence="6">
        <text>(6S)-NADHX + ADP = AMP + phosphate + NADH + H(+)</text>
        <dbReference type="Rhea" id="RHEA:32223"/>
        <dbReference type="ChEBI" id="CHEBI:15378"/>
        <dbReference type="ChEBI" id="CHEBI:43474"/>
        <dbReference type="ChEBI" id="CHEBI:57945"/>
        <dbReference type="ChEBI" id="CHEBI:64074"/>
        <dbReference type="ChEBI" id="CHEBI:456215"/>
        <dbReference type="ChEBI" id="CHEBI:456216"/>
        <dbReference type="EC" id="4.2.1.136"/>
    </reaction>
</comment>
<evidence type="ECO:0000313" key="9">
    <source>
        <dbReference type="Proteomes" id="UP001165587"/>
    </source>
</evidence>
<comment type="catalytic activity">
    <reaction evidence="6">
        <text>(6S)-NADPHX + ADP = AMP + phosphate + NADPH + H(+)</text>
        <dbReference type="Rhea" id="RHEA:32235"/>
        <dbReference type="ChEBI" id="CHEBI:15378"/>
        <dbReference type="ChEBI" id="CHEBI:43474"/>
        <dbReference type="ChEBI" id="CHEBI:57783"/>
        <dbReference type="ChEBI" id="CHEBI:64076"/>
        <dbReference type="ChEBI" id="CHEBI:456215"/>
        <dbReference type="ChEBI" id="CHEBI:456216"/>
        <dbReference type="EC" id="4.2.1.136"/>
    </reaction>
</comment>
<feature type="binding site" evidence="6">
    <location>
        <position position="225"/>
    </location>
    <ligand>
        <name>AMP</name>
        <dbReference type="ChEBI" id="CHEBI:456215"/>
    </ligand>
</feature>
<feature type="domain" description="YjeF C-terminal" evidence="7">
    <location>
        <begin position="15"/>
        <end position="290"/>
    </location>
</feature>
<comment type="similarity">
    <text evidence="6">Belongs to the NnrD/CARKD family.</text>
</comment>
<evidence type="ECO:0000256" key="1">
    <source>
        <dbReference type="ARBA" id="ARBA00022741"/>
    </source>
</evidence>
<dbReference type="PROSITE" id="PS51383">
    <property type="entry name" value="YJEF_C_3"/>
    <property type="match status" value="1"/>
</dbReference>
<evidence type="ECO:0000256" key="6">
    <source>
        <dbReference type="HAMAP-Rule" id="MF_01965"/>
    </source>
</evidence>
<evidence type="ECO:0000256" key="5">
    <source>
        <dbReference type="ARBA" id="ARBA00023239"/>
    </source>
</evidence>
<comment type="function">
    <text evidence="6">Catalyzes the dehydration of the S-form of NAD(P)HX at the expense of ADP, which is converted to AMP. Together with NAD(P)HX epimerase, which catalyzes the epimerization of the S- and R-forms, the enzyme allows the repair of both epimers of NAD(P)HX, a damaged form of NAD(P)H that is a result of enzymatic or heat-dependent hydration.</text>
</comment>
<dbReference type="InterPro" id="IPR000631">
    <property type="entry name" value="CARKD"/>
</dbReference>
<dbReference type="GO" id="GO:0005524">
    <property type="term" value="F:ATP binding"/>
    <property type="evidence" value="ECO:0007669"/>
    <property type="project" value="UniProtKB-KW"/>
</dbReference>
<keyword evidence="9" id="KW-1185">Reference proteome</keyword>
<dbReference type="PANTHER" id="PTHR12592">
    <property type="entry name" value="ATP-DEPENDENT (S)-NAD(P)H-HYDRATE DEHYDRATASE FAMILY MEMBER"/>
    <property type="match status" value="1"/>
</dbReference>
<dbReference type="GO" id="GO:0052856">
    <property type="term" value="F:NAD(P)HX epimerase activity"/>
    <property type="evidence" value="ECO:0007669"/>
    <property type="project" value="TreeGrafter"/>
</dbReference>
<comment type="caution">
    <text evidence="8">The sequence shown here is derived from an EMBL/GenBank/DDBJ whole genome shotgun (WGS) entry which is preliminary data.</text>
</comment>
<feature type="binding site" evidence="6">
    <location>
        <position position="50"/>
    </location>
    <ligand>
        <name>(6S)-NADPHX</name>
        <dbReference type="ChEBI" id="CHEBI:64076"/>
    </ligand>
</feature>
<sequence length="292" mass="29555">MASDEGSAVSWRGWDELEASAWVRAPRADDDKYTRGVLGVVTGSASYPGAAVLGVEAAVRAGAGMVRYLGDERPSDLVLSARPEAVTKPGRVQAWLIGSGTDAAERDDAARKRIEHALGDGVPLVLDAGALDLAPRAPAATVLTPHAGELTTLLAAFGVRTDRASVRVDPASSAQRAADLSGCVVLLKGRITHVAAPSSMAAPSDVPVAARVEAPTSWAATAGSGDVLGGIVGALVAAQSEAVLEEPARLVAIAATGAWVHARAAELAADGGPVPALDIARAVPRIIARLLG</sequence>
<gene>
    <name evidence="6" type="primary">nnrD</name>
    <name evidence="8" type="ORF">N1028_09920</name>
</gene>
<evidence type="ECO:0000256" key="3">
    <source>
        <dbReference type="ARBA" id="ARBA00022857"/>
    </source>
</evidence>
<feature type="binding site" evidence="6">
    <location>
        <position position="226"/>
    </location>
    <ligand>
        <name>(6S)-NADPHX</name>
        <dbReference type="ChEBI" id="CHEBI:64076"/>
    </ligand>
</feature>
<proteinExistence type="inferred from homology"/>
<reference evidence="8" key="1">
    <citation type="submission" date="2022-08" db="EMBL/GenBank/DDBJ databases">
        <authorList>
            <person name="Deng Y."/>
            <person name="Han X.-F."/>
            <person name="Zhang Y.-Q."/>
        </authorList>
    </citation>
    <scope>NUCLEOTIDE SEQUENCE</scope>
    <source>
        <strain evidence="8">CPCC 203407</strain>
    </source>
</reference>
<dbReference type="HAMAP" id="MF_01965">
    <property type="entry name" value="NADHX_dehydratase"/>
    <property type="match status" value="1"/>
</dbReference>